<accession>A0ABP7NXX5</accession>
<evidence type="ECO:0000256" key="15">
    <source>
        <dbReference type="ARBA" id="ARBA00033028"/>
    </source>
</evidence>
<keyword evidence="7 16" id="KW-0812">Transmembrane</keyword>
<reference evidence="19" key="1">
    <citation type="journal article" date="2019" name="Int. J. Syst. Evol. Microbiol.">
        <title>The Global Catalogue of Microorganisms (GCM) 10K type strain sequencing project: providing services to taxonomists for standard genome sequencing and annotation.</title>
        <authorList>
            <consortium name="The Broad Institute Genomics Platform"/>
            <consortium name="The Broad Institute Genome Sequencing Center for Infectious Disease"/>
            <person name="Wu L."/>
            <person name="Ma J."/>
        </authorList>
    </citation>
    <scope>NUCLEOTIDE SEQUENCE [LARGE SCALE GENOMIC DNA]</scope>
    <source>
        <strain evidence="19">JCM 17555</strain>
    </source>
</reference>
<evidence type="ECO:0000256" key="17">
    <source>
        <dbReference type="SAM" id="MobiDB-lite"/>
    </source>
</evidence>
<evidence type="ECO:0000256" key="2">
    <source>
        <dbReference type="ARBA" id="ARBA00004383"/>
    </source>
</evidence>
<evidence type="ECO:0000256" key="12">
    <source>
        <dbReference type="ARBA" id="ARBA00023186"/>
    </source>
</evidence>
<evidence type="ECO:0000256" key="5">
    <source>
        <dbReference type="ARBA" id="ARBA00022475"/>
    </source>
</evidence>
<evidence type="ECO:0000256" key="8">
    <source>
        <dbReference type="ARBA" id="ARBA00022963"/>
    </source>
</evidence>
<evidence type="ECO:0000313" key="19">
    <source>
        <dbReference type="Proteomes" id="UP001501337"/>
    </source>
</evidence>
<evidence type="ECO:0000256" key="14">
    <source>
        <dbReference type="ARBA" id="ARBA00031542"/>
    </source>
</evidence>
<sequence length="353" mass="39096">MSSPDHRFVRYAVGILVIIAVVVGLGFSFQAEVQTAASSEAASAPNPPSTTVDMPSKAPVINDQAFTRPLDSDVELGPPPASLQGAAPEIVLTTDKQGNLVPERDLMTLFDFYFSAIDEEPLDRLLSRIQHALDDQLDGQALAQARDLLRRYVEYRIALGEIEETDMQVASNGMATAASLRQRFQAVAALRQGLFSSEEDDAFFQLDNVQDEYMLQRLAIEQNPGLNDQQRQQAVAALDRTLPEEIRDLRQRVTQDAALYTTTEAMRQAGAGPEQIYKVRAETLGDQAAANLAELDRQRAEWDQRLSDYSRQRNAILESDLSQAGREAALNTLIESRFTELEGQRVRALDGDL</sequence>
<proteinExistence type="inferred from homology"/>
<organism evidence="18 19">
    <name type="scientific">Allohahella marinimesophila</name>
    <dbReference type="NCBI Taxonomy" id="1054972"/>
    <lineage>
        <taxon>Bacteria</taxon>
        <taxon>Pseudomonadati</taxon>
        <taxon>Pseudomonadota</taxon>
        <taxon>Gammaproteobacteria</taxon>
        <taxon>Oceanospirillales</taxon>
        <taxon>Hahellaceae</taxon>
        <taxon>Allohahella</taxon>
    </lineage>
</organism>
<gene>
    <name evidence="16" type="primary">lifO</name>
    <name evidence="18" type="ORF">GCM10022278_13680</name>
</gene>
<evidence type="ECO:0000256" key="6">
    <source>
        <dbReference type="ARBA" id="ARBA00022519"/>
    </source>
</evidence>
<feature type="region of interest" description="Disordered" evidence="17">
    <location>
        <begin position="39"/>
        <end position="58"/>
    </location>
</feature>
<keyword evidence="19" id="KW-1185">Reference proteome</keyword>
<evidence type="ECO:0000256" key="7">
    <source>
        <dbReference type="ARBA" id="ARBA00022692"/>
    </source>
</evidence>
<evidence type="ECO:0000256" key="10">
    <source>
        <dbReference type="ARBA" id="ARBA00023098"/>
    </source>
</evidence>
<dbReference type="RefSeq" id="WP_344804633.1">
    <property type="nucleotide sequence ID" value="NZ_BAABBO010000007.1"/>
</dbReference>
<comment type="subcellular location">
    <subcellularLocation>
        <location evidence="2">Cell inner membrane</location>
        <topology evidence="2">Single-pass membrane protein</topology>
        <orientation evidence="2">Periplasmic side</orientation>
    </subcellularLocation>
</comment>
<evidence type="ECO:0000256" key="13">
    <source>
        <dbReference type="ARBA" id="ARBA00030948"/>
    </source>
</evidence>
<dbReference type="Pfam" id="PF03280">
    <property type="entry name" value="Lipase_chap"/>
    <property type="match status" value="1"/>
</dbReference>
<evidence type="ECO:0000313" key="18">
    <source>
        <dbReference type="EMBL" id="GAA3956414.1"/>
    </source>
</evidence>
<name>A0ABP7NXX5_9GAMM</name>
<comment type="caution">
    <text evidence="18">The sequence shown here is derived from an EMBL/GenBank/DDBJ whole genome shotgun (WGS) entry which is preliminary data.</text>
</comment>
<dbReference type="InterPro" id="IPR004961">
    <property type="entry name" value="Lipase_chaperone"/>
</dbReference>
<evidence type="ECO:0000256" key="9">
    <source>
        <dbReference type="ARBA" id="ARBA00022989"/>
    </source>
</evidence>
<comment type="function">
    <text evidence="1 16">May be involved in the folding of the extracellular lipase during its passage through the periplasm.</text>
</comment>
<dbReference type="EMBL" id="BAABBO010000007">
    <property type="protein sequence ID" value="GAA3956414.1"/>
    <property type="molecule type" value="Genomic_DNA"/>
</dbReference>
<keyword evidence="8 16" id="KW-0442">Lipid degradation</keyword>
<keyword evidence="6 16" id="KW-0997">Cell inner membrane</keyword>
<evidence type="ECO:0000256" key="16">
    <source>
        <dbReference type="HAMAP-Rule" id="MF_00790"/>
    </source>
</evidence>
<comment type="similarity">
    <text evidence="3 16">Belongs to the lipase chaperone family.</text>
</comment>
<dbReference type="Proteomes" id="UP001501337">
    <property type="component" value="Unassembled WGS sequence"/>
</dbReference>
<keyword evidence="10 16" id="KW-0443">Lipid metabolism</keyword>
<evidence type="ECO:0000256" key="11">
    <source>
        <dbReference type="ARBA" id="ARBA00023136"/>
    </source>
</evidence>
<evidence type="ECO:0000256" key="3">
    <source>
        <dbReference type="ARBA" id="ARBA00010358"/>
    </source>
</evidence>
<keyword evidence="12 16" id="KW-0143">Chaperone</keyword>
<keyword evidence="11 16" id="KW-0472">Membrane</keyword>
<keyword evidence="9 16" id="KW-1133">Transmembrane helix</keyword>
<protein>
    <recommendedName>
        <fullName evidence="4 16">Lipase chaperone</fullName>
    </recommendedName>
    <alternativeName>
        <fullName evidence="16">Lipase activator protein</fullName>
    </alternativeName>
    <alternativeName>
        <fullName evidence="15 16">Lipase foldase</fullName>
    </alternativeName>
    <alternativeName>
        <fullName evidence="13 16">Lipase helper protein</fullName>
    </alternativeName>
    <alternativeName>
        <fullName evidence="14 16">Lipase modulator</fullName>
    </alternativeName>
</protein>
<evidence type="ECO:0000256" key="1">
    <source>
        <dbReference type="ARBA" id="ARBA00003280"/>
    </source>
</evidence>
<keyword evidence="5 16" id="KW-1003">Cell membrane</keyword>
<evidence type="ECO:0000256" key="4">
    <source>
        <dbReference type="ARBA" id="ARBA00019692"/>
    </source>
</evidence>
<dbReference type="HAMAP" id="MF_00790">
    <property type="entry name" value="Lipase_chap"/>
    <property type="match status" value="1"/>
</dbReference>
<dbReference type="SUPFAM" id="SSF158855">
    <property type="entry name" value="Lipase chaperone-like"/>
    <property type="match status" value="1"/>
</dbReference>